<dbReference type="InterPro" id="IPR036168">
    <property type="entry name" value="AP2_Mu_C_sf"/>
</dbReference>
<dbReference type="SUPFAM" id="SSF49447">
    <property type="entry name" value="Second domain of Mu2 adaptin subunit (ap50) of ap2 adaptor"/>
    <property type="match status" value="1"/>
</dbReference>
<dbReference type="AlphaFoldDB" id="A0AAX6I3D1"/>
<reference evidence="1" key="2">
    <citation type="submission" date="2023-04" db="EMBL/GenBank/DDBJ databases">
        <authorList>
            <person name="Bruccoleri R.E."/>
            <person name="Oakeley E.J."/>
            <person name="Faust A.-M."/>
            <person name="Dessus-Babus S."/>
            <person name="Altorfer M."/>
            <person name="Burckhardt D."/>
            <person name="Oertli M."/>
            <person name="Naumann U."/>
            <person name="Petersen F."/>
            <person name="Wong J."/>
        </authorList>
    </citation>
    <scope>NUCLEOTIDE SEQUENCE</scope>
    <source>
        <strain evidence="1">GSM-AAB239-AS_SAM_17_03QT</strain>
        <tissue evidence="1">Leaf</tissue>
    </source>
</reference>
<evidence type="ECO:0000313" key="1">
    <source>
        <dbReference type="EMBL" id="KAJ6847314.1"/>
    </source>
</evidence>
<name>A0AAX6I3D1_IRIPA</name>
<sequence>MSYRAKKLKKEPSYVKPQLASDAGTCHINVLVGIWKDPGKPIDNIMVQFQLPSCGFDRVKLKLWNRECPC</sequence>
<dbReference type="Proteomes" id="UP001140949">
    <property type="component" value="Unassembled WGS sequence"/>
</dbReference>
<comment type="caution">
    <text evidence="1">The sequence shown here is derived from an EMBL/GenBank/DDBJ whole genome shotgun (WGS) entry which is preliminary data.</text>
</comment>
<organism evidence="1 2">
    <name type="scientific">Iris pallida</name>
    <name type="common">Sweet iris</name>
    <dbReference type="NCBI Taxonomy" id="29817"/>
    <lineage>
        <taxon>Eukaryota</taxon>
        <taxon>Viridiplantae</taxon>
        <taxon>Streptophyta</taxon>
        <taxon>Embryophyta</taxon>
        <taxon>Tracheophyta</taxon>
        <taxon>Spermatophyta</taxon>
        <taxon>Magnoliopsida</taxon>
        <taxon>Liliopsida</taxon>
        <taxon>Asparagales</taxon>
        <taxon>Iridaceae</taxon>
        <taxon>Iridoideae</taxon>
        <taxon>Irideae</taxon>
        <taxon>Iris</taxon>
    </lineage>
</organism>
<evidence type="ECO:0000313" key="2">
    <source>
        <dbReference type="Proteomes" id="UP001140949"/>
    </source>
</evidence>
<keyword evidence="2" id="KW-1185">Reference proteome</keyword>
<gene>
    <name evidence="1" type="ORF">M6B38_281740</name>
</gene>
<protein>
    <submittedName>
        <fullName evidence="1">AP-3 complex subunit mu</fullName>
    </submittedName>
</protein>
<dbReference type="EMBL" id="JANAVB010005596">
    <property type="protein sequence ID" value="KAJ6847314.1"/>
    <property type="molecule type" value="Genomic_DNA"/>
</dbReference>
<accession>A0AAX6I3D1</accession>
<reference evidence="1" key="1">
    <citation type="journal article" date="2023" name="GigaByte">
        <title>Genome assembly of the bearded iris, Iris pallida Lam.</title>
        <authorList>
            <person name="Bruccoleri R.E."/>
            <person name="Oakeley E.J."/>
            <person name="Faust A.M.E."/>
            <person name="Altorfer M."/>
            <person name="Dessus-Babus S."/>
            <person name="Burckhardt D."/>
            <person name="Oertli M."/>
            <person name="Naumann U."/>
            <person name="Petersen F."/>
            <person name="Wong J."/>
        </authorList>
    </citation>
    <scope>NUCLEOTIDE SEQUENCE</scope>
    <source>
        <strain evidence="1">GSM-AAB239-AS_SAM_17_03QT</strain>
    </source>
</reference>
<proteinExistence type="predicted"/>